<gene>
    <name evidence="2" type="ORF">Mal52_14450</name>
</gene>
<dbReference type="InterPro" id="IPR019734">
    <property type="entry name" value="TPR_rpt"/>
</dbReference>
<dbReference type="KEGG" id="sdyn:Mal52_14450"/>
<evidence type="ECO:0000313" key="2">
    <source>
        <dbReference type="EMBL" id="QDU42975.1"/>
    </source>
</evidence>
<dbReference type="EMBL" id="CP036276">
    <property type="protein sequence ID" value="QDU42975.1"/>
    <property type="molecule type" value="Genomic_DNA"/>
</dbReference>
<dbReference type="Gene3D" id="1.25.40.10">
    <property type="entry name" value="Tetratricopeptide repeat domain"/>
    <property type="match status" value="1"/>
</dbReference>
<organism evidence="2 3">
    <name type="scientific">Symmachiella dynata</name>
    <dbReference type="NCBI Taxonomy" id="2527995"/>
    <lineage>
        <taxon>Bacteria</taxon>
        <taxon>Pseudomonadati</taxon>
        <taxon>Planctomycetota</taxon>
        <taxon>Planctomycetia</taxon>
        <taxon>Planctomycetales</taxon>
        <taxon>Planctomycetaceae</taxon>
        <taxon>Symmachiella</taxon>
    </lineage>
</organism>
<dbReference type="SUPFAM" id="SSF82171">
    <property type="entry name" value="DPP6 N-terminal domain-like"/>
    <property type="match status" value="1"/>
</dbReference>
<dbReference type="AlphaFoldDB" id="A0A517ZKJ2"/>
<protein>
    <submittedName>
        <fullName evidence="2">Translocation protein TolB</fullName>
    </submittedName>
</protein>
<evidence type="ECO:0000313" key="3">
    <source>
        <dbReference type="Proteomes" id="UP000319383"/>
    </source>
</evidence>
<evidence type="ECO:0000256" key="1">
    <source>
        <dbReference type="PROSITE-ProRule" id="PRU00339"/>
    </source>
</evidence>
<name>A0A517ZKJ2_9PLAN</name>
<dbReference type="Proteomes" id="UP000319383">
    <property type="component" value="Chromosome"/>
</dbReference>
<proteinExistence type="predicted"/>
<keyword evidence="3" id="KW-1185">Reference proteome</keyword>
<feature type="repeat" description="TPR" evidence="1">
    <location>
        <begin position="538"/>
        <end position="571"/>
    </location>
</feature>
<dbReference type="InterPro" id="IPR011042">
    <property type="entry name" value="6-blade_b-propeller_TolB-like"/>
</dbReference>
<sequence>MHDVASTNFYPLRFVMHSMTYEYFAFSKNLGNKTACRWILFSVDDIRPLLGRRPQCLKGITMRRHLSLLTLTGWLVLPFLMGGCSEQVREDRTITFSDNGKAAGFQHGGEGVFVTNSQTGALEKVFQPDEFTLATSTPLWAPDNKRMLFTTAVERQTDPDAPPPGPVAAIPWDIAPEGRAFLKQPIRYTCWLRTETADADTSKPVALFEADCLHTGYVAANLAVRWHPGGQKVLYVKQVDEHHHGVYEFDLETRASRRVFPHAASAVIFDYSPDGKYLVCLAAANEEPPSRHGMWISETDGANWWRVPQTAIGEDQDGLVSIEKLRAARPAWSRQAAQFAFITSSTPDENQTEYVLYVGNAESREVRPLLTDSKRLAQLHWAPDGKRLGIVTGEKSPSLQFVALDGTRSMPINVRPVRKFAGWNAAGDQLAYVAPEAFSRTLGDSYWAMAFFPQPLARDVIYVAPGNGSATGDAVFSGMRVTFPHWSPTEEKLSVWFTYTPTYRSLLTEFLRWGLQQGDPAAIFDVETGDIEWMTVNAAEKAQVGHYHLLQKNYDEALKWYEQAAAELPPEIPPESDSMFRPFVGLQNFAFFHYYCLDKLGRTEEAAAKLADFERTFFPPPAEISATATPEEQQLVADQNQWLEEQTSMPRLLRNLYIAEVFLSLEAAADAETFFRAALETAPHKNAGLADAIVLSQILLVRQKTAEYADFATNTLAPLVQQTFHFEQYGPAAEDRALMLLPEHLAVTSLVPMFSTEFVAGLTAEQVGALVPQWETLREQSDHDTAKMGCDLFLKAAYQRLDRPADQRRVEQDLAKNPQREKLLPEGGIDELVSEFRKVIARQTP</sequence>
<dbReference type="PROSITE" id="PS50005">
    <property type="entry name" value="TPR"/>
    <property type="match status" value="1"/>
</dbReference>
<keyword evidence="1" id="KW-0802">TPR repeat</keyword>
<dbReference type="Gene3D" id="2.120.10.30">
    <property type="entry name" value="TolB, C-terminal domain"/>
    <property type="match status" value="2"/>
</dbReference>
<reference evidence="2 3" key="1">
    <citation type="submission" date="2019-02" db="EMBL/GenBank/DDBJ databases">
        <title>Deep-cultivation of Planctomycetes and their phenomic and genomic characterization uncovers novel biology.</title>
        <authorList>
            <person name="Wiegand S."/>
            <person name="Jogler M."/>
            <person name="Boedeker C."/>
            <person name="Pinto D."/>
            <person name="Vollmers J."/>
            <person name="Rivas-Marin E."/>
            <person name="Kohn T."/>
            <person name="Peeters S.H."/>
            <person name="Heuer A."/>
            <person name="Rast P."/>
            <person name="Oberbeckmann S."/>
            <person name="Bunk B."/>
            <person name="Jeske O."/>
            <person name="Meyerdierks A."/>
            <person name="Storesund J.E."/>
            <person name="Kallscheuer N."/>
            <person name="Luecker S."/>
            <person name="Lage O.M."/>
            <person name="Pohl T."/>
            <person name="Merkel B.J."/>
            <person name="Hornburger P."/>
            <person name="Mueller R.-W."/>
            <person name="Bruemmer F."/>
            <person name="Labrenz M."/>
            <person name="Spormann A.M."/>
            <person name="Op den Camp H."/>
            <person name="Overmann J."/>
            <person name="Amann R."/>
            <person name="Jetten M.S.M."/>
            <person name="Mascher T."/>
            <person name="Medema M.H."/>
            <person name="Devos D.P."/>
            <person name="Kaster A.-K."/>
            <person name="Ovreas L."/>
            <person name="Rohde M."/>
            <person name="Galperin M.Y."/>
            <person name="Jogler C."/>
        </authorList>
    </citation>
    <scope>NUCLEOTIDE SEQUENCE [LARGE SCALE GENOMIC DNA]</scope>
    <source>
        <strain evidence="2 3">Mal52</strain>
    </source>
</reference>
<dbReference type="InterPro" id="IPR011990">
    <property type="entry name" value="TPR-like_helical_dom_sf"/>
</dbReference>
<accession>A0A517ZKJ2</accession>